<proteinExistence type="predicted"/>
<dbReference type="PANTHER" id="PTHR21847">
    <property type="entry name" value="EF-HAND CALCIUM-BINDING DOMAIN-CONTAINING PROTEIN 10"/>
    <property type="match status" value="1"/>
</dbReference>
<dbReference type="AlphaFoldDB" id="A0A6P8IH60"/>
<dbReference type="OrthoDB" id="10260455at2759"/>
<evidence type="ECO:0000313" key="2">
    <source>
        <dbReference type="Proteomes" id="UP000515163"/>
    </source>
</evidence>
<dbReference type="InterPro" id="IPR049760">
    <property type="entry name" value="DD_EFCAB10"/>
</dbReference>
<dbReference type="FunCoup" id="A0A6P8IH60">
    <property type="interactions" value="9"/>
</dbReference>
<sequence>MAAKEENAKEYLRKHRIMELFENLTAHLVYERPDDLKGYICNYLEKLKTARTVQRGYPCLFDDSNIRSLFGMLDVTGKGHINYDQYKEGLSTFGIDSFDKDPPGADVDKINSETFTKEARQGLTDASSTFLL</sequence>
<dbReference type="Gene3D" id="1.20.890.10">
    <property type="entry name" value="cAMP-dependent protein kinase regulatory subunit, dimerization-anchoring domain"/>
    <property type="match status" value="1"/>
</dbReference>
<protein>
    <submittedName>
        <fullName evidence="3">EF-hand calcium-binding domain-containing protein 10-like</fullName>
    </submittedName>
</protein>
<dbReference type="InParanoid" id="A0A6P8IH60"/>
<reference evidence="3" key="1">
    <citation type="submission" date="2025-08" db="UniProtKB">
        <authorList>
            <consortium name="RefSeq"/>
        </authorList>
    </citation>
    <scope>IDENTIFICATION</scope>
    <source>
        <tissue evidence="3">Tentacle</tissue>
    </source>
</reference>
<dbReference type="SUPFAM" id="SSF47473">
    <property type="entry name" value="EF-hand"/>
    <property type="match status" value="1"/>
</dbReference>
<dbReference type="PANTHER" id="PTHR21847:SF1">
    <property type="entry name" value="EF-HAND CALCIUM-BINDING DOMAIN-CONTAINING PROTEIN 10"/>
    <property type="match status" value="1"/>
</dbReference>
<dbReference type="RefSeq" id="XP_031566111.1">
    <property type="nucleotide sequence ID" value="XM_031710251.1"/>
</dbReference>
<dbReference type="InterPro" id="IPR011992">
    <property type="entry name" value="EF-hand-dom_pair"/>
</dbReference>
<dbReference type="PROSITE" id="PS50222">
    <property type="entry name" value="EF_HAND_2"/>
    <property type="match status" value="1"/>
</dbReference>
<dbReference type="InterPro" id="IPR056587">
    <property type="entry name" value="EF_EFCAB10_C"/>
</dbReference>
<dbReference type="InterPro" id="IPR002048">
    <property type="entry name" value="EF_hand_dom"/>
</dbReference>
<dbReference type="GeneID" id="116301226"/>
<evidence type="ECO:0000259" key="1">
    <source>
        <dbReference type="PROSITE" id="PS50222"/>
    </source>
</evidence>
<accession>A0A6P8IH60</accession>
<gene>
    <name evidence="3" type="primary">LOC116301226</name>
</gene>
<dbReference type="GO" id="GO:0005509">
    <property type="term" value="F:calcium ion binding"/>
    <property type="evidence" value="ECO:0007669"/>
    <property type="project" value="InterPro"/>
</dbReference>
<keyword evidence="2" id="KW-1185">Reference proteome</keyword>
<dbReference type="InterPro" id="IPR039879">
    <property type="entry name" value="EFC10"/>
</dbReference>
<evidence type="ECO:0000313" key="3">
    <source>
        <dbReference type="RefSeq" id="XP_031566111.1"/>
    </source>
</evidence>
<organism evidence="2 3">
    <name type="scientific">Actinia tenebrosa</name>
    <name type="common">Australian red waratah sea anemone</name>
    <dbReference type="NCBI Taxonomy" id="6105"/>
    <lineage>
        <taxon>Eukaryota</taxon>
        <taxon>Metazoa</taxon>
        <taxon>Cnidaria</taxon>
        <taxon>Anthozoa</taxon>
        <taxon>Hexacorallia</taxon>
        <taxon>Actiniaria</taxon>
        <taxon>Actiniidae</taxon>
        <taxon>Actinia</taxon>
    </lineage>
</organism>
<dbReference type="CDD" id="cd22976">
    <property type="entry name" value="DD_EFCAB10"/>
    <property type="match status" value="1"/>
</dbReference>
<name>A0A6P8IH60_ACTTE</name>
<dbReference type="Proteomes" id="UP000515163">
    <property type="component" value="Unplaced"/>
</dbReference>
<dbReference type="SUPFAM" id="SSF47391">
    <property type="entry name" value="Dimerization-anchoring domain of cAMP-dependent PK regulatory subunit"/>
    <property type="match status" value="1"/>
</dbReference>
<feature type="domain" description="EF-hand" evidence="1">
    <location>
        <begin position="61"/>
        <end position="96"/>
    </location>
</feature>
<dbReference type="KEGG" id="aten:116301226"/>
<dbReference type="Pfam" id="PF24548">
    <property type="entry name" value="EF_EFCAB10_C"/>
    <property type="match status" value="1"/>
</dbReference>